<dbReference type="EMBL" id="JBBKZV010000065">
    <property type="protein sequence ID" value="MEJ8827346.1"/>
    <property type="molecule type" value="Genomic_DNA"/>
</dbReference>
<dbReference type="InterPro" id="IPR036704">
    <property type="entry name" value="RraA/RraA-like_sf"/>
</dbReference>
<dbReference type="SUPFAM" id="SSF89562">
    <property type="entry name" value="RraA-like"/>
    <property type="match status" value="1"/>
</dbReference>
<dbReference type="Pfam" id="PF03737">
    <property type="entry name" value="RraA-like"/>
    <property type="match status" value="1"/>
</dbReference>
<reference evidence="5 6" key="1">
    <citation type="submission" date="2024-03" db="EMBL/GenBank/DDBJ databases">
        <title>Novel species of the genus Variovorax.</title>
        <authorList>
            <person name="Liu Q."/>
            <person name="Xin Y.-H."/>
        </authorList>
    </citation>
    <scope>NUCLEOTIDE SEQUENCE [LARGE SCALE GENOMIC DNA]</scope>
    <source>
        <strain evidence="5 6">KACC 18501</strain>
    </source>
</reference>
<organism evidence="5 6">
    <name type="scientific">Variovorax humicola</name>
    <dbReference type="NCBI Taxonomy" id="1769758"/>
    <lineage>
        <taxon>Bacteria</taxon>
        <taxon>Pseudomonadati</taxon>
        <taxon>Pseudomonadota</taxon>
        <taxon>Betaproteobacteria</taxon>
        <taxon>Burkholderiales</taxon>
        <taxon>Comamonadaceae</taxon>
        <taxon>Variovorax</taxon>
    </lineage>
</organism>
<dbReference type="PANTHER" id="PTHR33254:SF4">
    <property type="entry name" value="4-HYDROXY-4-METHYL-2-OXOGLUTARATE ALDOLASE 3-RELATED"/>
    <property type="match status" value="1"/>
</dbReference>
<dbReference type="Gene3D" id="3.50.30.40">
    <property type="entry name" value="Ribonuclease E inhibitor RraA/RraA-like"/>
    <property type="match status" value="1"/>
</dbReference>
<evidence type="ECO:0000256" key="3">
    <source>
        <dbReference type="ARBA" id="ARBA00029596"/>
    </source>
</evidence>
<dbReference type="CDD" id="cd16841">
    <property type="entry name" value="RraA_family"/>
    <property type="match status" value="1"/>
</dbReference>
<keyword evidence="6" id="KW-1185">Reference proteome</keyword>
<evidence type="ECO:0000313" key="6">
    <source>
        <dbReference type="Proteomes" id="UP001363010"/>
    </source>
</evidence>
<evidence type="ECO:0000313" key="5">
    <source>
        <dbReference type="EMBL" id="MEJ8827346.1"/>
    </source>
</evidence>
<proteinExistence type="predicted"/>
<sequence length="230" mass="24805">MSEARNSAASSDVLVEAFKALDSAGVSDAMDKLGLEAGCHGIKPVVHGVKFAGRAFTVKYRACGVVERGTVGDFLDDVPAGHVIVIDNAGRTDCTVWGDIMTTLASRMDVAGTVIDGVCRDVPKIRELAYPVFSRDYYMMTGKDRVELEALNVPVNVANRQVRPGDIVLGDDSGVVVVPASRAEEVLAIAREIEHTEQEILKRIAKGQTLREARAELQYHALQTPKEAKA</sequence>
<gene>
    <name evidence="5" type="ORF">WKW80_36100</name>
</gene>
<evidence type="ECO:0000256" key="2">
    <source>
        <dbReference type="ARBA" id="ARBA00016549"/>
    </source>
</evidence>
<dbReference type="PANTHER" id="PTHR33254">
    <property type="entry name" value="4-HYDROXY-4-METHYL-2-OXOGLUTARATE ALDOLASE 3-RELATED"/>
    <property type="match status" value="1"/>
</dbReference>
<evidence type="ECO:0000256" key="1">
    <source>
        <dbReference type="ARBA" id="ARBA00001968"/>
    </source>
</evidence>
<comment type="cofactor">
    <cofactor evidence="1">
        <name>a divalent metal cation</name>
        <dbReference type="ChEBI" id="CHEBI:60240"/>
    </cofactor>
</comment>
<evidence type="ECO:0000256" key="4">
    <source>
        <dbReference type="ARBA" id="ARBA00030169"/>
    </source>
</evidence>
<accession>A0ABU8WDJ8</accession>
<dbReference type="Proteomes" id="UP001363010">
    <property type="component" value="Unassembled WGS sequence"/>
</dbReference>
<dbReference type="InterPro" id="IPR005493">
    <property type="entry name" value="RraA/RraA-like"/>
</dbReference>
<dbReference type="RefSeq" id="WP_340368374.1">
    <property type="nucleotide sequence ID" value="NZ_JBBKZV010000065.1"/>
</dbReference>
<comment type="caution">
    <text evidence="5">The sequence shown here is derived from an EMBL/GenBank/DDBJ whole genome shotgun (WGS) entry which is preliminary data.</text>
</comment>
<name>A0ABU8WDJ8_9BURK</name>
<protein>
    <recommendedName>
        <fullName evidence="2">Putative 4-hydroxy-4-methyl-2-oxoglutarate aldolase</fullName>
    </recommendedName>
    <alternativeName>
        <fullName evidence="3">Regulator of ribonuclease activity homolog</fullName>
    </alternativeName>
    <alternativeName>
        <fullName evidence="4">RraA-like protein</fullName>
    </alternativeName>
</protein>